<dbReference type="InterPro" id="IPR008979">
    <property type="entry name" value="Galactose-bd-like_sf"/>
</dbReference>
<dbReference type="PANTHER" id="PTHR36848:SF2">
    <property type="entry name" value="SECRETED PROTEIN"/>
    <property type="match status" value="1"/>
</dbReference>
<proteinExistence type="predicted"/>
<accession>A0ABR4GIS9</accession>
<keyword evidence="3" id="KW-1185">Reference proteome</keyword>
<dbReference type="Pfam" id="PF17132">
    <property type="entry name" value="Glyco_hydro_106"/>
    <property type="match status" value="1"/>
</dbReference>
<reference evidence="2 3" key="1">
    <citation type="submission" date="2024-07" db="EMBL/GenBank/DDBJ databases">
        <title>Section-level genome sequencing and comparative genomics of Aspergillus sections Usti and Cavernicolus.</title>
        <authorList>
            <consortium name="Lawrence Berkeley National Laboratory"/>
            <person name="Nybo J.L."/>
            <person name="Vesth T.C."/>
            <person name="Theobald S."/>
            <person name="Frisvad J.C."/>
            <person name="Larsen T.O."/>
            <person name="Kjaerboelling I."/>
            <person name="Rothschild-Mancinelli K."/>
            <person name="Lyhne E.K."/>
            <person name="Kogle M.E."/>
            <person name="Barry K."/>
            <person name="Clum A."/>
            <person name="Na H."/>
            <person name="Ledsgaard L."/>
            <person name="Lin J."/>
            <person name="Lipzen A."/>
            <person name="Kuo A."/>
            <person name="Riley R."/>
            <person name="Mondo S."/>
            <person name="Labutti K."/>
            <person name="Haridas S."/>
            <person name="Pangalinan J."/>
            <person name="Salamov A.A."/>
            <person name="Simmons B.A."/>
            <person name="Magnuson J.K."/>
            <person name="Chen J."/>
            <person name="Drula E."/>
            <person name="Henrissat B."/>
            <person name="Wiebenga A."/>
            <person name="Lubbers R.J."/>
            <person name="Gomes A.C."/>
            <person name="Makela M.R."/>
            <person name="Stajich J."/>
            <person name="Grigoriev I.V."/>
            <person name="Mortensen U.H."/>
            <person name="De Vries R.P."/>
            <person name="Baker S.E."/>
            <person name="Andersen M.R."/>
        </authorList>
    </citation>
    <scope>NUCLEOTIDE SEQUENCE [LARGE SCALE GENOMIC DNA]</scope>
    <source>
        <strain evidence="2 3">CBS 209.92</strain>
    </source>
</reference>
<dbReference type="InterPro" id="IPR053161">
    <property type="entry name" value="Ulvan_degrading_GH"/>
</dbReference>
<organism evidence="2 3">
    <name type="scientific">Aspergillus keveii</name>
    <dbReference type="NCBI Taxonomy" id="714993"/>
    <lineage>
        <taxon>Eukaryota</taxon>
        <taxon>Fungi</taxon>
        <taxon>Dikarya</taxon>
        <taxon>Ascomycota</taxon>
        <taxon>Pezizomycotina</taxon>
        <taxon>Eurotiomycetes</taxon>
        <taxon>Eurotiomycetidae</taxon>
        <taxon>Eurotiales</taxon>
        <taxon>Aspergillaceae</taxon>
        <taxon>Aspergillus</taxon>
        <taxon>Aspergillus subgen. Nidulantes</taxon>
    </lineage>
</organism>
<comment type="caution">
    <text evidence="2">The sequence shown here is derived from an EMBL/GenBank/DDBJ whole genome shotgun (WGS) entry which is preliminary data.</text>
</comment>
<feature type="chain" id="PRO_5046620960" description="Secreted protein" evidence="1">
    <location>
        <begin position="18"/>
        <end position="977"/>
    </location>
</feature>
<evidence type="ECO:0008006" key="4">
    <source>
        <dbReference type="Google" id="ProtNLM"/>
    </source>
</evidence>
<evidence type="ECO:0000256" key="1">
    <source>
        <dbReference type="SAM" id="SignalP"/>
    </source>
</evidence>
<evidence type="ECO:0000313" key="3">
    <source>
        <dbReference type="Proteomes" id="UP001610563"/>
    </source>
</evidence>
<evidence type="ECO:0000313" key="2">
    <source>
        <dbReference type="EMBL" id="KAL2798969.1"/>
    </source>
</evidence>
<dbReference type="Proteomes" id="UP001610563">
    <property type="component" value="Unassembled WGS sequence"/>
</dbReference>
<name>A0ABR4GIS9_9EURO</name>
<dbReference type="SUPFAM" id="SSF49785">
    <property type="entry name" value="Galactose-binding domain-like"/>
    <property type="match status" value="1"/>
</dbReference>
<protein>
    <recommendedName>
        <fullName evidence="4">Secreted protein</fullName>
    </recommendedName>
</protein>
<feature type="signal peptide" evidence="1">
    <location>
        <begin position="1"/>
        <end position="17"/>
    </location>
</feature>
<dbReference type="PANTHER" id="PTHR36848">
    <property type="entry name" value="DNA-BINDING PROTEIN (PUTATIVE SECRETED PROTEIN)-RELATED"/>
    <property type="match status" value="1"/>
</dbReference>
<dbReference type="EMBL" id="JBFTWV010000010">
    <property type="protein sequence ID" value="KAL2798969.1"/>
    <property type="molecule type" value="Genomic_DNA"/>
</dbReference>
<keyword evidence="1" id="KW-0732">Signal</keyword>
<sequence>MFTKLLPALALLTLALASPPTSNDGTFKTPSASTRVRFRYWLPDASVDPQVVASDIQAAGSLGAGGVEFLPFYNYGGEQGPMPEGADWARYGFGTPAYKEIFKRALRAHAESGLVMDFTLGPNQGQGVPAEWDDQGLQWDLVPFTSAVGANGLFDGVIPRWGTGELVSLTSALVLSEEKRQKTIRRNLLPVNVTWTEYVLSHDSLTDQTSKVSRSGRVRLVLPTKEASAGAVGYRLFAFYQKLSGNKSLHFHTDQSKTIFDNGSYVVDHHSARGAETIAALLRQVGDSAWEDSVELISNITWTPSLPKRFAQKHGYSMKPLLPLLAFSQTTFFTQSSTVGPFHCLLDSPARGTAYFNDYHSVLEDGYNDFIITVRNWLHKRLGVTYSNQPAYGFPQDMTAAITHVDVPEYESWAYGDAIDAYRQFIGMAHLAGKKIISNELGAQIFKAYSMPIRQLLGIVHRAIIGGTNQVILHGQPYSGDWYGTTWPGYTPFMYMYSDMYSPKQPAWENGYEEVMHYISRLQFVQRQGVPRTDVALYNSVSVTNMSFPRIYQGTNLEEDGWSYSVRNGVLAAEGPAFKALIIENTQNLTCEVIAKVHRYAKQGLPIILVGGAPRQWQSHNSCSDREYQRSLSQLTRHKNVHTVSSGQAAAKLARLGLRPRVKVEAPGIVHSTWREDRKSNAAYSFLLNSYNESVTGSAVFQHVGVPYTLDPWTGEKSLVLYYTSDARTTRIPINLQPGQTILVAFERKPDRNSDLSSCHVTSLSSEVFDVTRAGRSSLLLSVPGTTSSQITGTLSNGKRFKLHKGCPMSNPMPPIKLSNWTLTAEHWERPANMYNAPTIAQKRNTTHTLPTPTSWLNISGLENASGVGYHSTTFSWTPSPKTGLYIHLSQIIHTLRFYINGQQLEPLDHQNPVRDISPYLREGDNEVRAVVPTMMWNYLLSIKDEIRASGVIFPPLDEGLVGDVMLVPFERVVVRC</sequence>
<gene>
    <name evidence="2" type="ORF">BJX66DRAFT_346230</name>
</gene>